<protein>
    <submittedName>
        <fullName evidence="1">Uncharacterized protein</fullName>
    </submittedName>
</protein>
<name>A0A382W988_9ZZZZ</name>
<dbReference type="AlphaFoldDB" id="A0A382W988"/>
<gene>
    <name evidence="1" type="ORF">METZ01_LOCUS408241</name>
</gene>
<organism evidence="1">
    <name type="scientific">marine metagenome</name>
    <dbReference type="NCBI Taxonomy" id="408172"/>
    <lineage>
        <taxon>unclassified sequences</taxon>
        <taxon>metagenomes</taxon>
        <taxon>ecological metagenomes</taxon>
    </lineage>
</organism>
<reference evidence="1" key="1">
    <citation type="submission" date="2018-05" db="EMBL/GenBank/DDBJ databases">
        <authorList>
            <person name="Lanie J.A."/>
            <person name="Ng W.-L."/>
            <person name="Kazmierczak K.M."/>
            <person name="Andrzejewski T.M."/>
            <person name="Davidsen T.M."/>
            <person name="Wayne K.J."/>
            <person name="Tettelin H."/>
            <person name="Glass J.I."/>
            <person name="Rusch D."/>
            <person name="Podicherti R."/>
            <person name="Tsui H.-C.T."/>
            <person name="Winkler M.E."/>
        </authorList>
    </citation>
    <scope>NUCLEOTIDE SEQUENCE</scope>
</reference>
<sequence>EELTKYLDSEYIEYENFDYKKQSKVKKDATIEIDF</sequence>
<proteinExistence type="predicted"/>
<evidence type="ECO:0000313" key="1">
    <source>
        <dbReference type="EMBL" id="SVD55387.1"/>
    </source>
</evidence>
<accession>A0A382W988</accession>
<feature type="non-terminal residue" evidence="1">
    <location>
        <position position="1"/>
    </location>
</feature>
<dbReference type="EMBL" id="UINC01158060">
    <property type="protein sequence ID" value="SVD55387.1"/>
    <property type="molecule type" value="Genomic_DNA"/>
</dbReference>